<comment type="caution">
    <text evidence="1">The sequence shown here is derived from an EMBL/GenBank/DDBJ whole genome shotgun (WGS) entry which is preliminary data.</text>
</comment>
<reference evidence="1" key="1">
    <citation type="submission" date="2022-10" db="EMBL/GenBank/DDBJ databases">
        <title>Description of Fervidibacillus gen. nov. in the family Fervidibacillaceae fam. nov. with two species, Fervidibacillus albus sp. nov., and Fervidibacillus halotolerans sp. nov., isolated from tidal flat sediments.</title>
        <authorList>
            <person name="Kwon K.K."/>
            <person name="Yang S.-H."/>
        </authorList>
    </citation>
    <scope>NUCLEOTIDE SEQUENCE</scope>
    <source>
        <strain evidence="1">JCM 19140</strain>
    </source>
</reference>
<dbReference type="RefSeq" id="WP_263071717.1">
    <property type="nucleotide sequence ID" value="NZ_JAOUSF010000001.1"/>
</dbReference>
<protein>
    <submittedName>
        <fullName evidence="1">YheC/YheD family protein</fullName>
    </submittedName>
</protein>
<accession>A0AAE3IQG7</accession>
<dbReference type="InterPro" id="IPR026838">
    <property type="entry name" value="YheC/D"/>
</dbReference>
<dbReference type="EMBL" id="JAOUSF010000001">
    <property type="protein sequence ID" value="MCU9612532.1"/>
    <property type="molecule type" value="Genomic_DNA"/>
</dbReference>
<organism evidence="1 2">
    <name type="scientific">Perspicuibacillus lycopersici</name>
    <dbReference type="NCBI Taxonomy" id="1325689"/>
    <lineage>
        <taxon>Bacteria</taxon>
        <taxon>Bacillati</taxon>
        <taxon>Bacillota</taxon>
        <taxon>Bacilli</taxon>
        <taxon>Bacillales</taxon>
        <taxon>Bacillaceae</taxon>
        <taxon>Perspicuibacillus</taxon>
    </lineage>
</organism>
<dbReference type="Proteomes" id="UP001209318">
    <property type="component" value="Unassembled WGS sequence"/>
</dbReference>
<dbReference type="SUPFAM" id="SSF56059">
    <property type="entry name" value="Glutathione synthetase ATP-binding domain-like"/>
    <property type="match status" value="1"/>
</dbReference>
<sequence>MEKQTNHHWLAIAPASKMDGCQKKATLFIPEHYQEIFSNNKITIKLGNHEVLASVEIVNNASSIVKCTTDIFDSLNMKQMLSKLSCMYCTETEVLTIGPIIGVVTEERKNEDSPFPTIDSFCKELHAYCANHGSFFFVYPWGKLRNLQSIGYYLEDSHWQQADIPIAHFFYNRIHSRKISYSTKFQDFYQQLNDKHISLYNKLFLSKKDMYDILANESNLQRYIPAGGPLEQGTFQKLVNEHFSVFAKPIFGSQGRGIYRITKNEHGVTIESGNSSILEPECFSTVDKAWEFLQKRLITKSYWLQAGLSLISLDESVCDFRCLTHLNTEDNWVVSSTTARLSPPGSFISNLAQGGMKLTPLTVLTTIFGKEKARFIYRLITELAIAISTVVDSQLKDSFFELGIDIGVEKDGGIKLIEINAKPSKNDGVSSTTIRPSARAISNFALLKAKRNMEEVCSCSPLELFP</sequence>
<dbReference type="AlphaFoldDB" id="A0AAE3IQG7"/>
<evidence type="ECO:0000313" key="1">
    <source>
        <dbReference type="EMBL" id="MCU9612532.1"/>
    </source>
</evidence>
<dbReference type="Pfam" id="PF14398">
    <property type="entry name" value="ATPgrasp_YheCD"/>
    <property type="match status" value="1"/>
</dbReference>
<gene>
    <name evidence="1" type="ORF">OEV98_03005</name>
</gene>
<evidence type="ECO:0000313" key="2">
    <source>
        <dbReference type="Proteomes" id="UP001209318"/>
    </source>
</evidence>
<name>A0AAE3IQG7_9BACI</name>
<keyword evidence="2" id="KW-1185">Reference proteome</keyword>
<proteinExistence type="predicted"/>